<comment type="pathway">
    <text evidence="1">Nucleotide-sugar biosynthesis; UDP-alpha-D-glucuronate biosynthesis; UDP-alpha-D-glucuronate from UDP-alpha-D-glucose: step 1/1.</text>
</comment>
<accession>A0A939PIB8</accession>
<dbReference type="Pfam" id="PF00984">
    <property type="entry name" value="UDPG_MGDP_dh"/>
    <property type="match status" value="1"/>
</dbReference>
<dbReference type="Pfam" id="PF03720">
    <property type="entry name" value="UDPG_MGDP_dh_C"/>
    <property type="match status" value="1"/>
</dbReference>
<reference evidence="12" key="1">
    <citation type="submission" date="2021-03" db="EMBL/GenBank/DDBJ databases">
        <authorList>
            <person name="Kanchanasin P."/>
            <person name="Saeng-In P."/>
            <person name="Phongsopitanun W."/>
            <person name="Yuki M."/>
            <person name="Kudo T."/>
            <person name="Ohkuma M."/>
            <person name="Tanasupawat S."/>
        </authorList>
    </citation>
    <scope>NUCLEOTIDE SEQUENCE</scope>
    <source>
        <strain evidence="12">GKU 128</strain>
    </source>
</reference>
<dbReference type="InterPro" id="IPR036220">
    <property type="entry name" value="UDP-Glc/GDP-Man_DH_C_sf"/>
</dbReference>
<dbReference type="InterPro" id="IPR017476">
    <property type="entry name" value="UDP-Glc/GDP-Man"/>
</dbReference>
<dbReference type="GO" id="GO:0051287">
    <property type="term" value="F:NAD binding"/>
    <property type="evidence" value="ECO:0007669"/>
    <property type="project" value="InterPro"/>
</dbReference>
<dbReference type="InterPro" id="IPR014026">
    <property type="entry name" value="UDP-Glc/GDP-Man_DH_dimer"/>
</dbReference>
<dbReference type="RefSeq" id="WP_208256887.1">
    <property type="nucleotide sequence ID" value="NZ_JAGEOJ010000007.1"/>
</dbReference>
<dbReference type="InterPro" id="IPR036291">
    <property type="entry name" value="NAD(P)-bd_dom_sf"/>
</dbReference>
<feature type="binding site" evidence="10">
    <location>
        <position position="92"/>
    </location>
    <ligand>
        <name>NAD(+)</name>
        <dbReference type="ChEBI" id="CHEBI:57540"/>
    </ligand>
</feature>
<evidence type="ECO:0000313" key="13">
    <source>
        <dbReference type="Proteomes" id="UP000669179"/>
    </source>
</evidence>
<dbReference type="SUPFAM" id="SSF52413">
    <property type="entry name" value="UDP-glucose/GDP-mannose dehydrogenase C-terminal domain"/>
    <property type="match status" value="1"/>
</dbReference>
<evidence type="ECO:0000256" key="5">
    <source>
        <dbReference type="ARBA" id="ARBA00023027"/>
    </source>
</evidence>
<organism evidence="12 13">
    <name type="scientific">Actinomadura barringtoniae</name>
    <dbReference type="NCBI Taxonomy" id="1427535"/>
    <lineage>
        <taxon>Bacteria</taxon>
        <taxon>Bacillati</taxon>
        <taxon>Actinomycetota</taxon>
        <taxon>Actinomycetes</taxon>
        <taxon>Streptosporangiales</taxon>
        <taxon>Thermomonosporaceae</taxon>
        <taxon>Actinomadura</taxon>
    </lineage>
</organism>
<dbReference type="Pfam" id="PF03721">
    <property type="entry name" value="UDPG_MGDP_dh_N"/>
    <property type="match status" value="1"/>
</dbReference>
<dbReference type="AlphaFoldDB" id="A0A939PIB8"/>
<feature type="binding site" evidence="10">
    <location>
        <position position="36"/>
    </location>
    <ligand>
        <name>NAD(+)</name>
        <dbReference type="ChEBI" id="CHEBI:57540"/>
    </ligand>
</feature>
<evidence type="ECO:0000259" key="11">
    <source>
        <dbReference type="SMART" id="SM00984"/>
    </source>
</evidence>
<feature type="binding site" evidence="9">
    <location>
        <position position="214"/>
    </location>
    <ligand>
        <name>substrate</name>
    </ligand>
</feature>
<name>A0A939PIB8_9ACTN</name>
<feature type="binding site" evidence="10">
    <location>
        <position position="41"/>
    </location>
    <ligand>
        <name>NAD(+)</name>
        <dbReference type="ChEBI" id="CHEBI:57540"/>
    </ligand>
</feature>
<dbReference type="PANTHER" id="PTHR43750">
    <property type="entry name" value="UDP-GLUCOSE 6-DEHYDROGENASE TUAD"/>
    <property type="match status" value="1"/>
</dbReference>
<feature type="binding site" evidence="9">
    <location>
        <begin position="259"/>
        <end position="263"/>
    </location>
    <ligand>
        <name>substrate</name>
    </ligand>
</feature>
<protein>
    <recommendedName>
        <fullName evidence="3 7">UDP-glucose 6-dehydrogenase</fullName>
        <ecNumber evidence="3 7">1.1.1.22</ecNumber>
    </recommendedName>
</protein>
<dbReference type="InterPro" id="IPR008927">
    <property type="entry name" value="6-PGluconate_DH-like_C_sf"/>
</dbReference>
<dbReference type="InterPro" id="IPR001732">
    <property type="entry name" value="UDP-Glc/GDP-Man_DH_N"/>
</dbReference>
<comment type="similarity">
    <text evidence="2 7">Belongs to the UDP-glucose/GDP-mannose dehydrogenase family.</text>
</comment>
<dbReference type="GO" id="GO:0003979">
    <property type="term" value="F:UDP-glucose 6-dehydrogenase activity"/>
    <property type="evidence" value="ECO:0007669"/>
    <property type="project" value="UniProtKB-EC"/>
</dbReference>
<dbReference type="EC" id="1.1.1.22" evidence="3 7"/>
<dbReference type="GO" id="GO:0000271">
    <property type="term" value="P:polysaccharide biosynthetic process"/>
    <property type="evidence" value="ECO:0007669"/>
    <property type="project" value="InterPro"/>
</dbReference>
<feature type="binding site" evidence="9">
    <location>
        <position position="267"/>
    </location>
    <ligand>
        <name>substrate</name>
    </ligand>
</feature>
<comment type="catalytic activity">
    <reaction evidence="6 7">
        <text>UDP-alpha-D-glucose + 2 NAD(+) + H2O = UDP-alpha-D-glucuronate + 2 NADH + 3 H(+)</text>
        <dbReference type="Rhea" id="RHEA:23596"/>
        <dbReference type="ChEBI" id="CHEBI:15377"/>
        <dbReference type="ChEBI" id="CHEBI:15378"/>
        <dbReference type="ChEBI" id="CHEBI:57540"/>
        <dbReference type="ChEBI" id="CHEBI:57945"/>
        <dbReference type="ChEBI" id="CHEBI:58052"/>
        <dbReference type="ChEBI" id="CHEBI:58885"/>
        <dbReference type="EC" id="1.1.1.22"/>
    </reaction>
</comment>
<evidence type="ECO:0000313" key="12">
    <source>
        <dbReference type="EMBL" id="MBO2449071.1"/>
    </source>
</evidence>
<gene>
    <name evidence="12" type="ORF">J4573_18350</name>
</gene>
<feature type="binding site" evidence="10">
    <location>
        <position position="340"/>
    </location>
    <ligand>
        <name>NAD(+)</name>
        <dbReference type="ChEBI" id="CHEBI:57540"/>
    </ligand>
</feature>
<dbReference type="SUPFAM" id="SSF48179">
    <property type="entry name" value="6-phosphogluconate dehydrogenase C-terminal domain-like"/>
    <property type="match status" value="1"/>
</dbReference>
<feature type="active site" description="Nucleophile" evidence="8">
    <location>
        <position position="270"/>
    </location>
</feature>
<sequence length="443" mass="47679">MSTTESPRLTVIGTGYLGATHAICMAVLGFDVLGVDVDERKVARLAAGEVPFFEPGLPELLTKALESGRLRFTTSFEEAGEFGDVHFVCVGTPQRPGSDAADLTYVDAAVRSLAPHLTRRALVVGKSTVPVGTAGRLTSLLNELAPAGDEVELAWNPEFLREGFAVDDTMRPDRLVFGVASEWADERLRAAFAPILELGTPVVKTDLATAELVKVAANSFLATKISYINAMAEVCEAVGADIKDLADSLALDDRIGGKFLKPGLGFGGGCLPKDIRAFAHRAEELGVGQAVAFLREVDDINRRRRARTVDLVRELLGGQISGARIACWGAAFKPNSDDIRDAPALDVARTMHGLGGHVRVFDPAALDNARRAFPELRYGDSALDVAEDADVVVLLTEWADFRQVDPEALSTVVKHKRIVDGRHALDAAQWRGAGWEYRALGRN</sequence>
<dbReference type="InterPro" id="IPR028357">
    <property type="entry name" value="UDPglc_DH_bac"/>
</dbReference>
<feature type="binding site" evidence="10">
    <location>
        <position position="162"/>
    </location>
    <ligand>
        <name>NAD(+)</name>
        <dbReference type="ChEBI" id="CHEBI:57540"/>
    </ligand>
</feature>
<proteinExistence type="inferred from homology"/>
<keyword evidence="5 7" id="KW-0520">NAD</keyword>
<evidence type="ECO:0000256" key="9">
    <source>
        <dbReference type="PIRSR" id="PIRSR500134-2"/>
    </source>
</evidence>
<dbReference type="NCBIfam" id="TIGR03026">
    <property type="entry name" value="NDP-sugDHase"/>
    <property type="match status" value="1"/>
</dbReference>
<evidence type="ECO:0000256" key="2">
    <source>
        <dbReference type="ARBA" id="ARBA00006601"/>
    </source>
</evidence>
<evidence type="ECO:0000256" key="4">
    <source>
        <dbReference type="ARBA" id="ARBA00023002"/>
    </source>
</evidence>
<dbReference type="Gene3D" id="1.20.5.100">
    <property type="entry name" value="Cytochrome c1, transmembrane anchor, C-terminal"/>
    <property type="match status" value="1"/>
</dbReference>
<dbReference type="EMBL" id="JAGEOJ010000007">
    <property type="protein sequence ID" value="MBO2449071.1"/>
    <property type="molecule type" value="Genomic_DNA"/>
</dbReference>
<feature type="binding site" evidence="9">
    <location>
        <position position="333"/>
    </location>
    <ligand>
        <name>substrate</name>
    </ligand>
</feature>
<dbReference type="Proteomes" id="UP000669179">
    <property type="component" value="Unassembled WGS sequence"/>
</dbReference>
<keyword evidence="13" id="KW-1185">Reference proteome</keyword>
<evidence type="ECO:0000256" key="8">
    <source>
        <dbReference type="PIRSR" id="PIRSR500134-1"/>
    </source>
</evidence>
<evidence type="ECO:0000256" key="3">
    <source>
        <dbReference type="ARBA" id="ARBA00012954"/>
    </source>
</evidence>
<evidence type="ECO:0000256" key="1">
    <source>
        <dbReference type="ARBA" id="ARBA00004701"/>
    </source>
</evidence>
<dbReference type="Gene3D" id="3.40.50.720">
    <property type="entry name" value="NAD(P)-binding Rossmann-like Domain"/>
    <property type="match status" value="2"/>
</dbReference>
<evidence type="ECO:0000256" key="10">
    <source>
        <dbReference type="PIRSR" id="PIRSR500134-3"/>
    </source>
</evidence>
<feature type="binding site" evidence="9">
    <location>
        <begin position="159"/>
        <end position="162"/>
    </location>
    <ligand>
        <name>substrate</name>
    </ligand>
</feature>
<evidence type="ECO:0000256" key="7">
    <source>
        <dbReference type="PIRNR" id="PIRNR000124"/>
    </source>
</evidence>
<dbReference type="SUPFAM" id="SSF51735">
    <property type="entry name" value="NAD(P)-binding Rossmann-fold domains"/>
    <property type="match status" value="1"/>
</dbReference>
<comment type="caution">
    <text evidence="12">The sequence shown here is derived from an EMBL/GenBank/DDBJ whole genome shotgun (WGS) entry which is preliminary data.</text>
</comment>
<dbReference type="PIRSF" id="PIRSF000124">
    <property type="entry name" value="UDPglc_GDPman_dh"/>
    <property type="match status" value="1"/>
</dbReference>
<dbReference type="PIRSF" id="PIRSF500134">
    <property type="entry name" value="UDPglc_DH_bac"/>
    <property type="match status" value="1"/>
</dbReference>
<dbReference type="SMART" id="SM00984">
    <property type="entry name" value="UDPG_MGDP_dh_C"/>
    <property type="match status" value="1"/>
</dbReference>
<feature type="binding site" evidence="10">
    <location>
        <position position="273"/>
    </location>
    <ligand>
        <name>NAD(+)</name>
        <dbReference type="ChEBI" id="CHEBI:57540"/>
    </ligand>
</feature>
<feature type="binding site" evidence="10">
    <location>
        <position position="128"/>
    </location>
    <ligand>
        <name>NAD(+)</name>
        <dbReference type="ChEBI" id="CHEBI:57540"/>
    </ligand>
</feature>
<dbReference type="PANTHER" id="PTHR43750:SF3">
    <property type="entry name" value="UDP-GLUCOSE 6-DEHYDROGENASE TUAD"/>
    <property type="match status" value="1"/>
</dbReference>
<dbReference type="InterPro" id="IPR014027">
    <property type="entry name" value="UDP-Glc/GDP-Man_DH_C"/>
</dbReference>
<feature type="domain" description="UDP-glucose/GDP-mannose dehydrogenase C-terminal" evidence="11">
    <location>
        <begin position="326"/>
        <end position="427"/>
    </location>
</feature>
<keyword evidence="4 7" id="KW-0560">Oxidoreductase</keyword>
<evidence type="ECO:0000256" key="6">
    <source>
        <dbReference type="ARBA" id="ARBA00047473"/>
    </source>
</evidence>